<organism evidence="1 2">
    <name type="scientific">Pyrenophora teres f. teres</name>
    <dbReference type="NCBI Taxonomy" id="97479"/>
    <lineage>
        <taxon>Eukaryota</taxon>
        <taxon>Fungi</taxon>
        <taxon>Dikarya</taxon>
        <taxon>Ascomycota</taxon>
        <taxon>Pezizomycotina</taxon>
        <taxon>Dothideomycetes</taxon>
        <taxon>Pleosporomycetidae</taxon>
        <taxon>Pleosporales</taxon>
        <taxon>Pleosporineae</taxon>
        <taxon>Pleosporaceae</taxon>
        <taxon>Pyrenophora</taxon>
    </lineage>
</organism>
<dbReference type="Proteomes" id="UP000472372">
    <property type="component" value="Chromosome 1"/>
</dbReference>
<name>A0A6S6VUA2_9PLEO</name>
<evidence type="ECO:0000313" key="1">
    <source>
        <dbReference type="EMBL" id="CAE6995810.1"/>
    </source>
</evidence>
<dbReference type="EMBL" id="HG992977">
    <property type="protein sequence ID" value="CAE6995810.1"/>
    <property type="molecule type" value="Genomic_DNA"/>
</dbReference>
<protein>
    <submittedName>
        <fullName evidence="1">Uncharacterized protein</fullName>
    </submittedName>
</protein>
<accession>A0A6S6VUA2</accession>
<reference evidence="1" key="1">
    <citation type="submission" date="2021-02" db="EMBL/GenBank/DDBJ databases">
        <authorList>
            <person name="Syme A R."/>
            <person name="Syme A R."/>
            <person name="Moolhuijzen P."/>
        </authorList>
    </citation>
    <scope>NUCLEOTIDE SEQUENCE</scope>
    <source>
        <strain evidence="1">W1-1</strain>
    </source>
</reference>
<evidence type="ECO:0000313" key="2">
    <source>
        <dbReference type="Proteomes" id="UP000472372"/>
    </source>
</evidence>
<proteinExistence type="predicted"/>
<dbReference type="AlphaFoldDB" id="A0A6S6VUA2"/>
<sequence length="175" mass="19395">MRLIALAASLPVAFAFWNNDLCNGWGGCIGIGNLVRDPFRCPDGTSINLPDFSNDQDLAGKENAPRITKEEFPSTCFEGAVPGPDDKLVRTKTRNGQTIYSFVHETCPSGRVEKRGDCYHFNPNPATYKFCQLIDAKGGQCTTNPNAGKCERWGDDIRPECSYWKMGLPDLPRDD</sequence>
<gene>
    <name evidence="1" type="ORF">PTTW11_00194</name>
</gene>